<accession>A0A1U7JCK9</accession>
<evidence type="ECO:0000313" key="1">
    <source>
        <dbReference type="EMBL" id="OKL42438.1"/>
    </source>
</evidence>
<dbReference type="RefSeq" id="WP_028482464.1">
    <property type="nucleotide sequence ID" value="NZ_LVVZ01000041.1"/>
</dbReference>
<keyword evidence="2" id="KW-1185">Reference proteome</keyword>
<name>A0A1U7JCK9_9HYPH</name>
<protein>
    <submittedName>
        <fullName evidence="1">Uncharacterized protein</fullName>
    </submittedName>
</protein>
<dbReference type="AlphaFoldDB" id="A0A1U7JCK9"/>
<dbReference type="PROSITE" id="PS51257">
    <property type="entry name" value="PROKAR_LIPOPROTEIN"/>
    <property type="match status" value="1"/>
</dbReference>
<proteinExistence type="predicted"/>
<sequence>MSAAGKSTAVVSLGISCQSARQIRTHTELISSLLGEPVEHTSHFFDGLVTPPLGLAKLLDDGFPLFSRESLEDGPGHPTWQPYGIRFLHHFRGEDGVADIDAYFDNEVSRFTYLRRRFLQLRDAENLLFVISNSQNNLDEVAQETAMETIEFDQGQLETLKGSLARFFGRHWPLVVVTHEERVQDVSHDALHILQPDSTEWTGDKQQWADVFRRHLTLHESARFV</sequence>
<comment type="caution">
    <text evidence="1">The sequence shown here is derived from an EMBL/GenBank/DDBJ whole genome shotgun (WGS) entry which is preliminary data.</text>
</comment>
<evidence type="ECO:0000313" key="2">
    <source>
        <dbReference type="Proteomes" id="UP000185783"/>
    </source>
</evidence>
<reference evidence="1 2" key="1">
    <citation type="submission" date="2016-03" db="EMBL/GenBank/DDBJ databases">
        <title>Genome sequence of Nesiotobacter sp. nov., a moderately halophilic alphaproteobacterium isolated from the Yellow Sea, China.</title>
        <authorList>
            <person name="Zhang G."/>
            <person name="Zhang R."/>
        </authorList>
    </citation>
    <scope>NUCLEOTIDE SEQUENCE [LARGE SCALE GENOMIC DNA]</scope>
    <source>
        <strain evidence="1 2">WB1-6</strain>
    </source>
</reference>
<dbReference type="STRING" id="197461.A3843_17320"/>
<gene>
    <name evidence="1" type="ORF">A3843_17320</name>
</gene>
<dbReference type="EMBL" id="LVVZ01000041">
    <property type="protein sequence ID" value="OKL42438.1"/>
    <property type="molecule type" value="Genomic_DNA"/>
</dbReference>
<organism evidence="1 2">
    <name type="scientific">Pseudovibrio exalbescens</name>
    <dbReference type="NCBI Taxonomy" id="197461"/>
    <lineage>
        <taxon>Bacteria</taxon>
        <taxon>Pseudomonadati</taxon>
        <taxon>Pseudomonadota</taxon>
        <taxon>Alphaproteobacteria</taxon>
        <taxon>Hyphomicrobiales</taxon>
        <taxon>Stappiaceae</taxon>
        <taxon>Pseudovibrio</taxon>
    </lineage>
</organism>
<dbReference type="Proteomes" id="UP000185783">
    <property type="component" value="Unassembled WGS sequence"/>
</dbReference>